<gene>
    <name evidence="2" type="ORF">BT62DRAFT_999304</name>
</gene>
<accession>A0A9P7W8F0</accession>
<feature type="region of interest" description="Disordered" evidence="1">
    <location>
        <begin position="364"/>
        <end position="383"/>
    </location>
</feature>
<reference evidence="2" key="1">
    <citation type="submission" date="2020-11" db="EMBL/GenBank/DDBJ databases">
        <title>Adaptations for nitrogen fixation in a non-lichenized fungal sporocarp promotes dispersal by wood-feeding termites.</title>
        <authorList>
            <consortium name="DOE Joint Genome Institute"/>
            <person name="Koch R.A."/>
            <person name="Yoon G."/>
            <person name="Arayal U."/>
            <person name="Lail K."/>
            <person name="Amirebrahimi M."/>
            <person name="Labutti K."/>
            <person name="Lipzen A."/>
            <person name="Riley R."/>
            <person name="Barry K."/>
            <person name="Henrissat B."/>
            <person name="Grigoriev I.V."/>
            <person name="Herr J.R."/>
            <person name="Aime M.C."/>
        </authorList>
    </citation>
    <scope>NUCLEOTIDE SEQUENCE</scope>
    <source>
        <strain evidence="2">MCA 3950</strain>
    </source>
</reference>
<organism evidence="2 3">
    <name type="scientific">Guyanagaster necrorhizus</name>
    <dbReference type="NCBI Taxonomy" id="856835"/>
    <lineage>
        <taxon>Eukaryota</taxon>
        <taxon>Fungi</taxon>
        <taxon>Dikarya</taxon>
        <taxon>Basidiomycota</taxon>
        <taxon>Agaricomycotina</taxon>
        <taxon>Agaricomycetes</taxon>
        <taxon>Agaricomycetidae</taxon>
        <taxon>Agaricales</taxon>
        <taxon>Marasmiineae</taxon>
        <taxon>Physalacriaceae</taxon>
        <taxon>Guyanagaster</taxon>
    </lineage>
</organism>
<dbReference type="RefSeq" id="XP_043046751.1">
    <property type="nucleotide sequence ID" value="XM_043190789.1"/>
</dbReference>
<name>A0A9P7W8F0_9AGAR</name>
<evidence type="ECO:0000313" key="2">
    <source>
        <dbReference type="EMBL" id="KAG7453251.1"/>
    </source>
</evidence>
<dbReference type="AlphaFoldDB" id="A0A9P7W8F0"/>
<evidence type="ECO:0000313" key="3">
    <source>
        <dbReference type="Proteomes" id="UP000812287"/>
    </source>
</evidence>
<comment type="caution">
    <text evidence="2">The sequence shown here is derived from an EMBL/GenBank/DDBJ whole genome shotgun (WGS) entry which is preliminary data.</text>
</comment>
<evidence type="ECO:0000256" key="1">
    <source>
        <dbReference type="SAM" id="MobiDB-lite"/>
    </source>
</evidence>
<feature type="compositionally biased region" description="Polar residues" evidence="1">
    <location>
        <begin position="373"/>
        <end position="383"/>
    </location>
</feature>
<dbReference type="EMBL" id="MU250523">
    <property type="protein sequence ID" value="KAG7453251.1"/>
    <property type="molecule type" value="Genomic_DNA"/>
</dbReference>
<keyword evidence="3" id="KW-1185">Reference proteome</keyword>
<protein>
    <submittedName>
        <fullName evidence="2">Uncharacterized protein</fullName>
    </submittedName>
</protein>
<dbReference type="GeneID" id="66113086"/>
<dbReference type="Proteomes" id="UP000812287">
    <property type="component" value="Unassembled WGS sequence"/>
</dbReference>
<proteinExistence type="predicted"/>
<sequence>MGETVFGSHGRKLGRGKGLLSSGYRIAGRFAASQMIRRLALVIAHKETNTARIVVEERPVGHSTEYRRGLVMINLYTPLLDESLTQYSTVSDGPQVSEAYWVGTPEPRMEVQDRGDRIGRYAQVGHDTASRIGHVDLPTFVVHVVTHSPDIEINWRAIWKLECPRRWNGGTFIVISALAYHRHLLSRWTFSRLQSQYPLNLYALSGLNLEDLLKGLEVYWCTYWADCAVRARTPPTNPQVLISLPQFKLLAVIFRSDHHRCKTRMTFLLKCRCGRHVENVIFVQDTESRRDRQLTRLHPPLFLNIRFFKAYTGDFEKSANNMATSPCILRCHLGAKLYRLSESLLFFYGVSDVAPPERPPCIHKSRAIRPGSVDNQNPMTGTSDEPPHVLVLYLIGYFALTSNCGVASKTTFDNTKL</sequence>